<sequence>MQTFILIALVISSIVLIASVMLQSGKDAGLSGSIAGGADGLYGKKKSRGYDAIFEKMTKISATVFMLSAFINSLL</sequence>
<comment type="similarity">
    <text evidence="2 10">Belongs to the SecG family.</text>
</comment>
<keyword evidence="5" id="KW-0812">Transmembrane</keyword>
<dbReference type="InterPro" id="IPR004692">
    <property type="entry name" value="SecG"/>
</dbReference>
<organism evidence="11 12">
    <name type="scientific">Alkalibaculum bacchi</name>
    <dbReference type="NCBI Taxonomy" id="645887"/>
    <lineage>
        <taxon>Bacteria</taxon>
        <taxon>Bacillati</taxon>
        <taxon>Bacillota</taxon>
        <taxon>Clostridia</taxon>
        <taxon>Eubacteriales</taxon>
        <taxon>Eubacteriaceae</taxon>
        <taxon>Alkalibaculum</taxon>
    </lineage>
</organism>
<dbReference type="GO" id="GO:0015450">
    <property type="term" value="F:protein-transporting ATPase activity"/>
    <property type="evidence" value="ECO:0007669"/>
    <property type="project" value="UniProtKB-UniRule"/>
</dbReference>
<evidence type="ECO:0000256" key="6">
    <source>
        <dbReference type="ARBA" id="ARBA00022927"/>
    </source>
</evidence>
<keyword evidence="3 10" id="KW-0813">Transport</keyword>
<evidence type="ECO:0000256" key="4">
    <source>
        <dbReference type="ARBA" id="ARBA00022475"/>
    </source>
</evidence>
<evidence type="ECO:0000256" key="2">
    <source>
        <dbReference type="ARBA" id="ARBA00008445"/>
    </source>
</evidence>
<comment type="subcellular location">
    <subcellularLocation>
        <location evidence="1 10">Cell membrane</location>
        <topology evidence="1 10">Multi-pass membrane protein</topology>
    </subcellularLocation>
</comment>
<evidence type="ECO:0000256" key="7">
    <source>
        <dbReference type="ARBA" id="ARBA00022989"/>
    </source>
</evidence>
<evidence type="ECO:0000256" key="1">
    <source>
        <dbReference type="ARBA" id="ARBA00004651"/>
    </source>
</evidence>
<dbReference type="PANTHER" id="PTHR34182">
    <property type="entry name" value="PROTEIN-EXPORT MEMBRANE PROTEIN SECG"/>
    <property type="match status" value="1"/>
</dbReference>
<name>A0A366IFX6_9FIRM</name>
<proteinExistence type="inferred from homology"/>
<keyword evidence="6 10" id="KW-0653">Protein transport</keyword>
<evidence type="ECO:0000256" key="10">
    <source>
        <dbReference type="RuleBase" id="RU365087"/>
    </source>
</evidence>
<dbReference type="RefSeq" id="WP_113919594.1">
    <property type="nucleotide sequence ID" value="NZ_QNRX01000002.1"/>
</dbReference>
<dbReference type="PANTHER" id="PTHR34182:SF1">
    <property type="entry name" value="PROTEIN-EXPORT MEMBRANE PROTEIN SECG"/>
    <property type="match status" value="1"/>
</dbReference>
<dbReference type="Pfam" id="PF03840">
    <property type="entry name" value="SecG"/>
    <property type="match status" value="1"/>
</dbReference>
<dbReference type="NCBIfam" id="TIGR00810">
    <property type="entry name" value="secG"/>
    <property type="match status" value="1"/>
</dbReference>
<keyword evidence="8 10" id="KW-0811">Translocation</keyword>
<dbReference type="EMBL" id="QNRX01000002">
    <property type="protein sequence ID" value="RBP69026.1"/>
    <property type="molecule type" value="Genomic_DNA"/>
</dbReference>
<comment type="function">
    <text evidence="10">Involved in protein export. Participates in an early event of protein translocation.</text>
</comment>
<evidence type="ECO:0000256" key="8">
    <source>
        <dbReference type="ARBA" id="ARBA00023010"/>
    </source>
</evidence>
<dbReference type="OrthoDB" id="1708246at2"/>
<evidence type="ECO:0000256" key="3">
    <source>
        <dbReference type="ARBA" id="ARBA00022448"/>
    </source>
</evidence>
<evidence type="ECO:0000313" key="11">
    <source>
        <dbReference type="EMBL" id="RBP69026.1"/>
    </source>
</evidence>
<dbReference type="GO" id="GO:0065002">
    <property type="term" value="P:intracellular protein transmembrane transport"/>
    <property type="evidence" value="ECO:0007669"/>
    <property type="project" value="TreeGrafter"/>
</dbReference>
<gene>
    <name evidence="11" type="ORF">DES36_102170</name>
</gene>
<keyword evidence="9" id="KW-0472">Membrane</keyword>
<dbReference type="GO" id="GO:0043952">
    <property type="term" value="P:protein transport by the Sec complex"/>
    <property type="evidence" value="ECO:0007669"/>
    <property type="project" value="TreeGrafter"/>
</dbReference>
<dbReference type="AlphaFoldDB" id="A0A366IFX6"/>
<protein>
    <recommendedName>
        <fullName evidence="10">Protein-export membrane protein SecG</fullName>
    </recommendedName>
</protein>
<dbReference type="GO" id="GO:0005886">
    <property type="term" value="C:plasma membrane"/>
    <property type="evidence" value="ECO:0007669"/>
    <property type="project" value="UniProtKB-SubCell"/>
</dbReference>
<evidence type="ECO:0000313" key="12">
    <source>
        <dbReference type="Proteomes" id="UP000253490"/>
    </source>
</evidence>
<evidence type="ECO:0000256" key="9">
    <source>
        <dbReference type="ARBA" id="ARBA00023136"/>
    </source>
</evidence>
<keyword evidence="4 10" id="KW-1003">Cell membrane</keyword>
<keyword evidence="12" id="KW-1185">Reference proteome</keyword>
<keyword evidence="7" id="KW-1133">Transmembrane helix</keyword>
<dbReference type="Proteomes" id="UP000253490">
    <property type="component" value="Unassembled WGS sequence"/>
</dbReference>
<reference evidence="11 12" key="1">
    <citation type="submission" date="2018-06" db="EMBL/GenBank/DDBJ databases">
        <title>Genomic Encyclopedia of Type Strains, Phase IV (KMG-IV): sequencing the most valuable type-strain genomes for metagenomic binning, comparative biology and taxonomic classification.</title>
        <authorList>
            <person name="Goeker M."/>
        </authorList>
    </citation>
    <scope>NUCLEOTIDE SEQUENCE [LARGE SCALE GENOMIC DNA]</scope>
    <source>
        <strain evidence="11 12">DSM 22112</strain>
    </source>
</reference>
<dbReference type="PRINTS" id="PR01651">
    <property type="entry name" value="SECGEXPORT"/>
</dbReference>
<dbReference type="GO" id="GO:0009306">
    <property type="term" value="P:protein secretion"/>
    <property type="evidence" value="ECO:0007669"/>
    <property type="project" value="UniProtKB-UniRule"/>
</dbReference>
<evidence type="ECO:0000256" key="5">
    <source>
        <dbReference type="ARBA" id="ARBA00022692"/>
    </source>
</evidence>
<comment type="caution">
    <text evidence="11">The sequence shown here is derived from an EMBL/GenBank/DDBJ whole genome shotgun (WGS) entry which is preliminary data.</text>
</comment>
<accession>A0A366IFX6</accession>